<dbReference type="InterPro" id="IPR019004">
    <property type="entry name" value="YqeY/Aim41"/>
</dbReference>
<sequence>MRNRDKTRVSTLRLLKSNIEYEEIDKKEALSDEDIIRLMFMSVRQRKESITLYKQGSRQDLVEKEELELAIISEYLPEQMEIGQIKDVVVKVMSELQISGIADRGKLMGVVMTRLKGKAEGSLVNSVVGDLLSGKENQ</sequence>
<dbReference type="Gene3D" id="1.10.1510.10">
    <property type="entry name" value="Uncharacterised protein YqeY/AIM41 PF09424, N-terminal domain"/>
    <property type="match status" value="1"/>
</dbReference>
<organism evidence="1">
    <name type="scientific">marine metagenome</name>
    <dbReference type="NCBI Taxonomy" id="408172"/>
    <lineage>
        <taxon>unclassified sequences</taxon>
        <taxon>metagenomes</taxon>
        <taxon>ecological metagenomes</taxon>
    </lineage>
</organism>
<dbReference type="InterPro" id="IPR003789">
    <property type="entry name" value="Asn/Gln_tRNA_amidoTrase-B-like"/>
</dbReference>
<protein>
    <recommendedName>
        <fullName evidence="2">Asn/Gln amidotransferase domain-containing protein</fullName>
    </recommendedName>
</protein>
<dbReference type="EMBL" id="UINC01061288">
    <property type="protein sequence ID" value="SVB86711.1"/>
    <property type="molecule type" value="Genomic_DNA"/>
</dbReference>
<dbReference type="PANTHER" id="PTHR28055:SF1">
    <property type="entry name" value="ALTERED INHERITANCE OF MITOCHONDRIA PROTEIN 41, MITOCHONDRIAL"/>
    <property type="match status" value="1"/>
</dbReference>
<dbReference type="Gene3D" id="1.10.10.410">
    <property type="match status" value="1"/>
</dbReference>
<dbReference type="PANTHER" id="PTHR28055">
    <property type="entry name" value="ALTERED INHERITANCE OF MITOCHONDRIA PROTEIN 41, MITOCHONDRIAL"/>
    <property type="match status" value="1"/>
</dbReference>
<name>A0A382HJN0_9ZZZZ</name>
<evidence type="ECO:0008006" key="2">
    <source>
        <dbReference type="Google" id="ProtNLM"/>
    </source>
</evidence>
<accession>A0A382HJN0</accession>
<evidence type="ECO:0000313" key="1">
    <source>
        <dbReference type="EMBL" id="SVB86711.1"/>
    </source>
</evidence>
<reference evidence="1" key="1">
    <citation type="submission" date="2018-05" db="EMBL/GenBank/DDBJ databases">
        <authorList>
            <person name="Lanie J.A."/>
            <person name="Ng W.-L."/>
            <person name="Kazmierczak K.M."/>
            <person name="Andrzejewski T.M."/>
            <person name="Davidsen T.M."/>
            <person name="Wayne K.J."/>
            <person name="Tettelin H."/>
            <person name="Glass J.I."/>
            <person name="Rusch D."/>
            <person name="Podicherti R."/>
            <person name="Tsui H.-C.T."/>
            <person name="Winkler M.E."/>
        </authorList>
    </citation>
    <scope>NUCLEOTIDE SEQUENCE</scope>
</reference>
<proteinExistence type="predicted"/>
<dbReference type="SUPFAM" id="SSF89095">
    <property type="entry name" value="GatB/YqeY motif"/>
    <property type="match status" value="1"/>
</dbReference>
<dbReference type="InterPro" id="IPR023168">
    <property type="entry name" value="GatB_Yqey_C_2"/>
</dbReference>
<gene>
    <name evidence="1" type="ORF">METZ01_LOCUS239565</name>
</gene>
<dbReference type="InterPro" id="IPR042184">
    <property type="entry name" value="YqeY/Aim41_N"/>
</dbReference>
<dbReference type="AlphaFoldDB" id="A0A382HJN0"/>
<dbReference type="Pfam" id="PF09424">
    <property type="entry name" value="YqeY"/>
    <property type="match status" value="1"/>
</dbReference>
<dbReference type="GO" id="GO:0016884">
    <property type="term" value="F:carbon-nitrogen ligase activity, with glutamine as amido-N-donor"/>
    <property type="evidence" value="ECO:0007669"/>
    <property type="project" value="InterPro"/>
</dbReference>